<evidence type="ECO:0000256" key="11">
    <source>
        <dbReference type="HAMAP-Rule" id="MF_00550"/>
    </source>
</evidence>
<evidence type="ECO:0000313" key="15">
    <source>
        <dbReference type="EMBL" id="AFM41920.1"/>
    </source>
</evidence>
<evidence type="ECO:0000256" key="7">
    <source>
        <dbReference type="ARBA" id="ARBA00022723"/>
    </source>
</evidence>
<evidence type="ECO:0000256" key="8">
    <source>
        <dbReference type="ARBA" id="ARBA00022801"/>
    </source>
</evidence>
<feature type="binding site" evidence="11 13">
    <location>
        <position position="197"/>
    </location>
    <ligand>
        <name>Zn(2+)</name>
        <dbReference type="ChEBI" id="CHEBI:29105"/>
        <label>1</label>
    </ligand>
</feature>
<comment type="cofactor">
    <cofactor evidence="11 13">
        <name>Zn(2+)</name>
        <dbReference type="ChEBI" id="CHEBI:29105"/>
    </cofactor>
    <text evidence="11 13">Binds 2 Zn(2+) ions per subunit.</text>
</comment>
<evidence type="ECO:0000256" key="1">
    <source>
        <dbReference type="ARBA" id="ARBA00000870"/>
    </source>
</evidence>
<keyword evidence="5 11" id="KW-0963">Cytoplasm</keyword>
<gene>
    <name evidence="11" type="primary">pepT</name>
    <name evidence="15" type="ordered locus">Desaci_3011</name>
</gene>
<feature type="binding site" evidence="11 13">
    <location>
        <position position="175"/>
    </location>
    <ligand>
        <name>Zn(2+)</name>
        <dbReference type="ChEBI" id="CHEBI:29105"/>
        <label>2</label>
    </ligand>
</feature>
<dbReference type="InterPro" id="IPR011650">
    <property type="entry name" value="Peptidase_M20_dimer"/>
</dbReference>
<reference evidence="15 16" key="1">
    <citation type="journal article" date="2012" name="J. Bacteriol.">
        <title>Complete genome sequences of Desulfosporosinus orientis DSM765T, Desulfosporosinus youngiae DSM17734T, Desulfosporosinus meridiei DSM13257T, and Desulfosporosinus acidiphilus DSM22704T.</title>
        <authorList>
            <person name="Pester M."/>
            <person name="Brambilla E."/>
            <person name="Alazard D."/>
            <person name="Rattei T."/>
            <person name="Weinmaier T."/>
            <person name="Han J."/>
            <person name="Lucas S."/>
            <person name="Lapidus A."/>
            <person name="Cheng J.F."/>
            <person name="Goodwin L."/>
            <person name="Pitluck S."/>
            <person name="Peters L."/>
            <person name="Ovchinnikova G."/>
            <person name="Teshima H."/>
            <person name="Detter J.C."/>
            <person name="Han C.S."/>
            <person name="Tapia R."/>
            <person name="Land M.L."/>
            <person name="Hauser L."/>
            <person name="Kyrpides N.C."/>
            <person name="Ivanova N.N."/>
            <person name="Pagani I."/>
            <person name="Huntmann M."/>
            <person name="Wei C.L."/>
            <person name="Davenport K.W."/>
            <person name="Daligault H."/>
            <person name="Chain P.S."/>
            <person name="Chen A."/>
            <person name="Mavromatis K."/>
            <person name="Markowitz V."/>
            <person name="Szeto E."/>
            <person name="Mikhailova N."/>
            <person name="Pati A."/>
            <person name="Wagner M."/>
            <person name="Woyke T."/>
            <person name="Ollivier B."/>
            <person name="Klenk H.P."/>
            <person name="Spring S."/>
            <person name="Loy A."/>
        </authorList>
    </citation>
    <scope>NUCLEOTIDE SEQUENCE [LARGE SCALE GENOMIC DNA]</scope>
    <source>
        <strain evidence="16">DSM 22704 / JCM 16185 / SJ4</strain>
    </source>
</reference>
<evidence type="ECO:0000256" key="12">
    <source>
        <dbReference type="PIRSR" id="PIRSR037215-1"/>
    </source>
</evidence>
<dbReference type="STRING" id="646529.Desaci_3011"/>
<dbReference type="AlphaFoldDB" id="I4D7Z6"/>
<comment type="catalytic activity">
    <reaction evidence="1 11">
        <text>Release of the N-terminal residue from a tripeptide.</text>
        <dbReference type="EC" id="3.4.11.4"/>
    </reaction>
</comment>
<dbReference type="NCBIfam" id="TIGR01882">
    <property type="entry name" value="peptidase-T"/>
    <property type="match status" value="1"/>
</dbReference>
<evidence type="ECO:0000256" key="9">
    <source>
        <dbReference type="ARBA" id="ARBA00022833"/>
    </source>
</evidence>
<feature type="binding site" evidence="11 13">
    <location>
        <position position="77"/>
    </location>
    <ligand>
        <name>Zn(2+)</name>
        <dbReference type="ChEBI" id="CHEBI:29105"/>
        <label>1</label>
    </ligand>
</feature>
<dbReference type="GO" id="GO:0006508">
    <property type="term" value="P:proteolysis"/>
    <property type="evidence" value="ECO:0007669"/>
    <property type="project" value="UniProtKB-UniRule"/>
</dbReference>
<dbReference type="Proteomes" id="UP000002892">
    <property type="component" value="Chromosome"/>
</dbReference>
<keyword evidence="16" id="KW-1185">Reference proteome</keyword>
<dbReference type="PANTHER" id="PTHR42994:SF1">
    <property type="entry name" value="PEPTIDASE T"/>
    <property type="match status" value="1"/>
</dbReference>
<dbReference type="GO" id="GO:0043171">
    <property type="term" value="P:peptide catabolic process"/>
    <property type="evidence" value="ECO:0007669"/>
    <property type="project" value="UniProtKB-UniRule"/>
</dbReference>
<comment type="subcellular location">
    <subcellularLocation>
        <location evidence="2 11">Cytoplasm</location>
    </subcellularLocation>
</comment>
<dbReference type="MEROPS" id="M20.003"/>
<protein>
    <recommendedName>
        <fullName evidence="11">Peptidase T</fullName>
        <ecNumber evidence="11">3.4.11.4</ecNumber>
    </recommendedName>
    <alternativeName>
        <fullName evidence="11">Aminotripeptidase</fullName>
        <shortName evidence="11">Tripeptidase</shortName>
    </alternativeName>
    <alternativeName>
        <fullName evidence="11">Tripeptide aminopeptidase</fullName>
    </alternativeName>
</protein>
<evidence type="ECO:0000256" key="5">
    <source>
        <dbReference type="ARBA" id="ARBA00022490"/>
    </source>
</evidence>
<dbReference type="OrthoDB" id="9804934at2"/>
<dbReference type="FunFam" id="3.30.70.360:FF:000002">
    <property type="entry name" value="Peptidase T"/>
    <property type="match status" value="1"/>
</dbReference>
<feature type="active site" evidence="11 12">
    <location>
        <position position="79"/>
    </location>
</feature>
<dbReference type="Gene3D" id="3.30.70.360">
    <property type="match status" value="1"/>
</dbReference>
<feature type="binding site" evidence="11 13">
    <location>
        <position position="140"/>
    </location>
    <ligand>
        <name>Zn(2+)</name>
        <dbReference type="ChEBI" id="CHEBI:29105"/>
        <label>2</label>
    </ligand>
</feature>
<dbReference type="Pfam" id="PF07687">
    <property type="entry name" value="M20_dimer"/>
    <property type="match status" value="1"/>
</dbReference>
<feature type="domain" description="Peptidase M20 dimerisation" evidence="14">
    <location>
        <begin position="206"/>
        <end position="306"/>
    </location>
</feature>
<dbReference type="RefSeq" id="WP_014827913.1">
    <property type="nucleotide sequence ID" value="NC_018068.1"/>
</dbReference>
<dbReference type="InterPro" id="IPR002933">
    <property type="entry name" value="Peptidase_M20"/>
</dbReference>
<dbReference type="PROSITE" id="PS00758">
    <property type="entry name" value="ARGE_DAPE_CPG2_1"/>
    <property type="match status" value="1"/>
</dbReference>
<dbReference type="GO" id="GO:0008237">
    <property type="term" value="F:metallopeptidase activity"/>
    <property type="evidence" value="ECO:0007669"/>
    <property type="project" value="UniProtKB-KW"/>
</dbReference>
<dbReference type="InterPro" id="IPR036264">
    <property type="entry name" value="Bact_exopeptidase_dim_dom"/>
</dbReference>
<dbReference type="GO" id="GO:0005829">
    <property type="term" value="C:cytosol"/>
    <property type="evidence" value="ECO:0007669"/>
    <property type="project" value="TreeGrafter"/>
</dbReference>
<dbReference type="NCBIfam" id="NF003976">
    <property type="entry name" value="PRK05469.1"/>
    <property type="match status" value="1"/>
</dbReference>
<dbReference type="Gene3D" id="3.40.630.10">
    <property type="entry name" value="Zn peptidases"/>
    <property type="match status" value="1"/>
</dbReference>
<keyword evidence="7 11" id="KW-0479">Metal-binding</keyword>
<comment type="function">
    <text evidence="11">Cleaves the N-terminal amino acid of tripeptides.</text>
</comment>
<evidence type="ECO:0000256" key="10">
    <source>
        <dbReference type="ARBA" id="ARBA00023049"/>
    </source>
</evidence>
<evidence type="ECO:0000256" key="3">
    <source>
        <dbReference type="ARBA" id="ARBA00009692"/>
    </source>
</evidence>
<dbReference type="KEGG" id="dai:Desaci_3011"/>
<evidence type="ECO:0000256" key="4">
    <source>
        <dbReference type="ARBA" id="ARBA00022438"/>
    </source>
</evidence>
<dbReference type="SUPFAM" id="SSF53187">
    <property type="entry name" value="Zn-dependent exopeptidases"/>
    <property type="match status" value="1"/>
</dbReference>
<dbReference type="EC" id="3.4.11.4" evidence="11"/>
<evidence type="ECO:0000313" key="16">
    <source>
        <dbReference type="Proteomes" id="UP000002892"/>
    </source>
</evidence>
<dbReference type="SUPFAM" id="SSF55031">
    <property type="entry name" value="Bacterial exopeptidase dimerisation domain"/>
    <property type="match status" value="1"/>
</dbReference>
<dbReference type="InterPro" id="IPR010161">
    <property type="entry name" value="Peptidase_M20B"/>
</dbReference>
<organism evidence="15 16">
    <name type="scientific">Desulfosporosinus acidiphilus (strain DSM 22704 / JCM 16185 / SJ4)</name>
    <dbReference type="NCBI Taxonomy" id="646529"/>
    <lineage>
        <taxon>Bacteria</taxon>
        <taxon>Bacillati</taxon>
        <taxon>Bacillota</taxon>
        <taxon>Clostridia</taxon>
        <taxon>Eubacteriales</taxon>
        <taxon>Desulfitobacteriaceae</taxon>
        <taxon>Desulfosporosinus</taxon>
    </lineage>
</organism>
<feature type="binding site" evidence="11 13">
    <location>
        <position position="140"/>
    </location>
    <ligand>
        <name>Zn(2+)</name>
        <dbReference type="ChEBI" id="CHEBI:29105"/>
        <label>1</label>
    </ligand>
</feature>
<keyword evidence="10 11" id="KW-0482">Metalloprotease</keyword>
<keyword evidence="4 11" id="KW-0031">Aminopeptidase</keyword>
<dbReference type="Pfam" id="PF01546">
    <property type="entry name" value="Peptidase_M20"/>
    <property type="match status" value="1"/>
</dbReference>
<feature type="active site" description="Proton acceptor" evidence="11 12">
    <location>
        <position position="174"/>
    </location>
</feature>
<comment type="similarity">
    <text evidence="3 11">Belongs to the peptidase M20B family.</text>
</comment>
<dbReference type="CDD" id="cd03892">
    <property type="entry name" value="M20_peptT"/>
    <property type="match status" value="1"/>
</dbReference>
<dbReference type="PIRSF" id="PIRSF037215">
    <property type="entry name" value="Peptidase_M20B"/>
    <property type="match status" value="1"/>
</dbReference>
<dbReference type="GO" id="GO:0008270">
    <property type="term" value="F:zinc ion binding"/>
    <property type="evidence" value="ECO:0007669"/>
    <property type="project" value="UniProtKB-UniRule"/>
</dbReference>
<evidence type="ECO:0000256" key="13">
    <source>
        <dbReference type="PIRSR" id="PIRSR037215-2"/>
    </source>
</evidence>
<dbReference type="HOGENOM" id="CLU_053676_0_0_9"/>
<keyword evidence="9 11" id="KW-0862">Zinc</keyword>
<proteinExistence type="inferred from homology"/>
<accession>I4D7Z6</accession>
<dbReference type="PANTHER" id="PTHR42994">
    <property type="entry name" value="PEPTIDASE T"/>
    <property type="match status" value="1"/>
</dbReference>
<dbReference type="EMBL" id="CP003639">
    <property type="protein sequence ID" value="AFM41920.1"/>
    <property type="molecule type" value="Genomic_DNA"/>
</dbReference>
<sequence length="408" mass="45368">MKSVTERFLEYVTYDTQSDEDASVITTPGQQELAKILAGELKAMGLDDASVDEKGYVMAHLPANTTRQIPSLGFIAHLDTSPDMPGKGVKPQLIENYEGGDIILNSEQNIILSPHDFPELRSYRGKSLITTDGTTLLGADDKAGIAEIMTAIDYLQSHREIMHGKLCFAFTPNEEVGRGADYFDVRRFGAEFAYTIDGGSIGELEYENFNAAGVKIKVKGRNVHPGSAKGKMINAILLAQEFILQLPKDETPANTEGYEGFYHLTDFQGNVEETTLKYIVRDFDLTSFQKRKENLQRITNELNEKHGTGTFSLEIKDQYFNMKEKIEPVKHIIENAEKAIKEVGVVPDIRPIRGGTDGARLSFMGLPTPNIFTGGHNFHGKFEFIPTFAMEKAVDVIIKIVEIYSTKA</sequence>
<dbReference type="eggNOG" id="COG2195">
    <property type="taxonomic scope" value="Bacteria"/>
</dbReference>
<dbReference type="PROSITE" id="PS00759">
    <property type="entry name" value="ARGE_DAPE_CPG2_2"/>
    <property type="match status" value="1"/>
</dbReference>
<dbReference type="GO" id="GO:0045148">
    <property type="term" value="F:tripeptide aminopeptidase activity"/>
    <property type="evidence" value="ECO:0007669"/>
    <property type="project" value="UniProtKB-UniRule"/>
</dbReference>
<dbReference type="InterPro" id="IPR001261">
    <property type="entry name" value="ArgE/DapE_CS"/>
</dbReference>
<feature type="binding site" evidence="11 13">
    <location>
        <position position="379"/>
    </location>
    <ligand>
        <name>Zn(2+)</name>
        <dbReference type="ChEBI" id="CHEBI:29105"/>
        <label>2</label>
    </ligand>
</feature>
<dbReference type="HAMAP" id="MF_00550">
    <property type="entry name" value="Aminopeptidase_M20"/>
    <property type="match status" value="1"/>
</dbReference>
<keyword evidence="8 11" id="KW-0378">Hydrolase</keyword>
<evidence type="ECO:0000256" key="2">
    <source>
        <dbReference type="ARBA" id="ARBA00004496"/>
    </source>
</evidence>
<dbReference type="NCBIfam" id="NF009920">
    <property type="entry name" value="PRK13381.1"/>
    <property type="match status" value="1"/>
</dbReference>
<keyword evidence="6 11" id="KW-0645">Protease</keyword>
<name>I4D7Z6_DESAJ</name>
<evidence type="ECO:0000256" key="6">
    <source>
        <dbReference type="ARBA" id="ARBA00022670"/>
    </source>
</evidence>
<evidence type="ECO:0000259" key="14">
    <source>
        <dbReference type="Pfam" id="PF07687"/>
    </source>
</evidence>